<evidence type="ECO:0000256" key="5">
    <source>
        <dbReference type="ARBA" id="ARBA00023295"/>
    </source>
</evidence>
<sequence>MRKAILTSAFAIAILISITSCKNATEEKNKALNMHYGNTEVSLLTAANGQLAFLINKDRQVVLDTSLLGLKVDGKQLGKNATLSLLEQKEVALEYPLNGIKSKASYTGDLYIYEVSEADGSDWKLEFQLSDEGVAYRYVVSGEGTQHVQGEESSFKLPKETKVWYFERDSEWKLKSHAGEWLSADISEMPTVSKMGPIQGLTLTCELPQGGYALLAEAGLFNYSGMRLEAIGNNSFKANFEEGDAGFDVKGGLTTPWRCVLLADTLNDLANNTMVASLNPAPDANLFADTDWIKPGKSVWHWWSGKYVNYKEEHDMVDDAQSLGFAYSMVDEGWERWPNKWESVTKLCDYAKEKGVGIFVWKHSKEINFPENDYAVMGHFLDSVKQTGAVGVKVDFMNGQSKSIISFDEALLKKAAERQLMVNFHGCQQSSGEYRTYPNEVTREGIRGLEVNHMKEGPLPASHNAALPFTRYVTGHGDYTPLGLTEPGETTWAHQLATLVTFYSPFNCIAENTQFLLKTKSVQPALDFIKTVPSVWDETFVLPQSKIGELAAIARRKNKDWYLGILRSGAAQEMQIDCSFLGDGEYLAEIFTDDTEAERINLEGLNKEANLRQWNTAVPFKKSTETVSKEKSITLHLAEHGGATIKFTKK</sequence>
<feature type="signal peptide" evidence="6">
    <location>
        <begin position="1"/>
        <end position="24"/>
    </location>
</feature>
<keyword evidence="6" id="KW-0732">Signal</keyword>
<dbReference type="RefSeq" id="WP_076454090.1">
    <property type="nucleotide sequence ID" value="NZ_FTOB01000002.1"/>
</dbReference>
<dbReference type="Gene3D" id="2.70.98.10">
    <property type="match status" value="1"/>
</dbReference>
<dbReference type="PANTHER" id="PTHR35803">
    <property type="entry name" value="GLUCAN 1,4-ALPHA-GLUCOSIDASE SUSB-RELATED"/>
    <property type="match status" value="1"/>
</dbReference>
<keyword evidence="11" id="KW-1185">Reference proteome</keyword>
<dbReference type="InterPro" id="IPR029486">
    <property type="entry name" value="GH97_N"/>
</dbReference>
<dbReference type="InterPro" id="IPR013785">
    <property type="entry name" value="Aldolase_TIM"/>
</dbReference>
<gene>
    <name evidence="10" type="ORF">SAMN05421766_102328</name>
</gene>
<dbReference type="InterPro" id="IPR013780">
    <property type="entry name" value="Glyco_hydro_b"/>
</dbReference>
<feature type="chain" id="PRO_5046131479" evidence="6">
    <location>
        <begin position="25"/>
        <end position="650"/>
    </location>
</feature>
<keyword evidence="5" id="KW-0326">Glycosidase</keyword>
<proteinExistence type="predicted"/>
<evidence type="ECO:0000256" key="2">
    <source>
        <dbReference type="ARBA" id="ARBA00011245"/>
    </source>
</evidence>
<dbReference type="InterPro" id="IPR014718">
    <property type="entry name" value="GH-type_carb-bd"/>
</dbReference>
<dbReference type="InterPro" id="IPR052720">
    <property type="entry name" value="Glycosyl_hydrolase_97"/>
</dbReference>
<comment type="cofactor">
    <cofactor evidence="1">
        <name>Ca(2+)</name>
        <dbReference type="ChEBI" id="CHEBI:29108"/>
    </cofactor>
</comment>
<accession>A0ABY1KM79</accession>
<dbReference type="InterPro" id="IPR017853">
    <property type="entry name" value="GH"/>
</dbReference>
<evidence type="ECO:0000313" key="10">
    <source>
        <dbReference type="EMBL" id="SIS48883.1"/>
    </source>
</evidence>
<evidence type="ECO:0000313" key="11">
    <source>
        <dbReference type="Proteomes" id="UP000185728"/>
    </source>
</evidence>
<comment type="caution">
    <text evidence="10">The sequence shown here is derived from an EMBL/GenBank/DDBJ whole genome shotgun (WGS) entry which is preliminary data.</text>
</comment>
<keyword evidence="3" id="KW-0378">Hydrolase</keyword>
<comment type="subunit">
    <text evidence="2">Monomer.</text>
</comment>
<organism evidence="10 11">
    <name type="scientific">Zobellia uliginosa</name>
    <dbReference type="NCBI Taxonomy" id="143224"/>
    <lineage>
        <taxon>Bacteria</taxon>
        <taxon>Pseudomonadati</taxon>
        <taxon>Bacteroidota</taxon>
        <taxon>Flavobacteriia</taxon>
        <taxon>Flavobacteriales</taxon>
        <taxon>Flavobacteriaceae</taxon>
        <taxon>Zobellia</taxon>
    </lineage>
</organism>
<evidence type="ECO:0000259" key="8">
    <source>
        <dbReference type="Pfam" id="PF14508"/>
    </source>
</evidence>
<name>A0ABY1KM79_9FLAO</name>
<evidence type="ECO:0000256" key="3">
    <source>
        <dbReference type="ARBA" id="ARBA00022801"/>
    </source>
</evidence>
<dbReference type="Gene3D" id="3.20.20.70">
    <property type="entry name" value="Aldolase class I"/>
    <property type="match status" value="1"/>
</dbReference>
<dbReference type="PANTHER" id="PTHR35803:SF2">
    <property type="entry name" value="RETAINING ALPHA-GALACTOSIDASE"/>
    <property type="match status" value="1"/>
</dbReference>
<protein>
    <submittedName>
        <fullName evidence="10">Alpha-glucosidase</fullName>
    </submittedName>
</protein>
<feature type="domain" description="Glycosyl-hydrolase 97 catalytic" evidence="7">
    <location>
        <begin position="308"/>
        <end position="446"/>
    </location>
</feature>
<dbReference type="EMBL" id="FTOB01000002">
    <property type="protein sequence ID" value="SIS48883.1"/>
    <property type="molecule type" value="Genomic_DNA"/>
</dbReference>
<dbReference type="InterPro" id="IPR019563">
    <property type="entry name" value="GH97_catalytic"/>
</dbReference>
<keyword evidence="4" id="KW-0106">Calcium</keyword>
<evidence type="ECO:0000259" key="7">
    <source>
        <dbReference type="Pfam" id="PF10566"/>
    </source>
</evidence>
<dbReference type="PROSITE" id="PS51257">
    <property type="entry name" value="PROKAR_LIPOPROTEIN"/>
    <property type="match status" value="1"/>
</dbReference>
<reference evidence="10 11" key="1">
    <citation type="submission" date="2017-01" db="EMBL/GenBank/DDBJ databases">
        <authorList>
            <person name="Varghese N."/>
            <person name="Submissions S."/>
        </authorList>
    </citation>
    <scope>NUCLEOTIDE SEQUENCE [LARGE SCALE GENOMIC DNA]</scope>
    <source>
        <strain evidence="10 11">DSM 2061</strain>
    </source>
</reference>
<dbReference type="Proteomes" id="UP000185728">
    <property type="component" value="Unassembled WGS sequence"/>
</dbReference>
<dbReference type="Gene3D" id="2.60.40.1180">
    <property type="entry name" value="Golgi alpha-mannosidase II"/>
    <property type="match status" value="1"/>
</dbReference>
<evidence type="ECO:0000256" key="1">
    <source>
        <dbReference type="ARBA" id="ARBA00001913"/>
    </source>
</evidence>
<dbReference type="InterPro" id="IPR029483">
    <property type="entry name" value="GH97_C"/>
</dbReference>
<dbReference type="SUPFAM" id="SSF51445">
    <property type="entry name" value="(Trans)glycosidases"/>
    <property type="match status" value="1"/>
</dbReference>
<evidence type="ECO:0000259" key="9">
    <source>
        <dbReference type="Pfam" id="PF14509"/>
    </source>
</evidence>
<feature type="domain" description="Glycosyl-hydrolase 97 N-terminal" evidence="8">
    <location>
        <begin position="37"/>
        <end position="279"/>
    </location>
</feature>
<dbReference type="Pfam" id="PF14508">
    <property type="entry name" value="GH97_N"/>
    <property type="match status" value="1"/>
</dbReference>
<evidence type="ECO:0000256" key="4">
    <source>
        <dbReference type="ARBA" id="ARBA00022837"/>
    </source>
</evidence>
<dbReference type="Pfam" id="PF10566">
    <property type="entry name" value="Glyco_hydro_97"/>
    <property type="match status" value="1"/>
</dbReference>
<evidence type="ECO:0000256" key="6">
    <source>
        <dbReference type="SAM" id="SignalP"/>
    </source>
</evidence>
<feature type="domain" description="Glycosyl-hydrolase 97 C-terminal oligomerisation" evidence="9">
    <location>
        <begin position="535"/>
        <end position="647"/>
    </location>
</feature>
<dbReference type="Pfam" id="PF14509">
    <property type="entry name" value="GH97_C"/>
    <property type="match status" value="1"/>
</dbReference>